<feature type="domain" description="Gliding motility-associated protein GldM first immunoglobulin-like" evidence="3">
    <location>
        <begin position="223"/>
        <end position="319"/>
    </location>
</feature>
<dbReference type="InterPro" id="IPR019859">
    <property type="entry name" value="Motility-assoc_prot_GldM"/>
</dbReference>
<name>A0A3N4NZK0_9FLAO</name>
<comment type="caution">
    <text evidence="5">The sequence shown here is derived from an EMBL/GenBank/DDBJ whole genome shotgun (WGS) entry which is preliminary data.</text>
</comment>
<reference evidence="5 6" key="1">
    <citation type="submission" date="2018-11" db="EMBL/GenBank/DDBJ databases">
        <title>Aureibaculum marinum gen. nov., sp. nov., a member of the family Flavobacteriaceae isolated from the Bohai Sea.</title>
        <authorList>
            <person name="Ji X."/>
        </authorList>
    </citation>
    <scope>NUCLEOTIDE SEQUENCE [LARGE SCALE GENOMIC DNA]</scope>
    <source>
        <strain evidence="5 6">BH-SD17</strain>
    </source>
</reference>
<gene>
    <name evidence="5" type="primary">gldM</name>
    <name evidence="5" type="ORF">EGM88_03640</name>
</gene>
<evidence type="ECO:0000259" key="1">
    <source>
        <dbReference type="Pfam" id="PF12080"/>
    </source>
</evidence>
<dbReference type="RefSeq" id="WP_123896613.1">
    <property type="nucleotide sequence ID" value="NZ_RPFJ01000003.1"/>
</dbReference>
<sequence>MAGGKLSPRQKMINLMYLVFIAMLAMNMSKQVLSAFGFMNEKLTASNVSAEKQNAATYANLATKAADQPEKYAEHNTNAQKVQALSLDFNAHLEKMKEELLAGVEDPTNYETMDSENAGNEYFFKGETLTEAGQTFLDKLNTYRNEVITILGDDYKDIAEKVNVRFDTSDQKLKDGEGTQPWINNRFEGFPLITTITNLTQMQADIKTTENEMLMAMVQGQLESDVSMRNYTTILVPDNPATLQGANFKGKIVLGKYDATLKPTKVIVNGKEITNIEGGGAVLDFPAGNVGENDIKGEFVFKEGDSLVRLPINTKYAVVAKPNSAVISADKMNVVYRGVANPITISMPGVPDNSITANAPGLRKASGLGKYIMNPGKGTSVKINVTGKLPDGSTVTSGQTFRIKDIPAPSAAVRGSQYGVVKMPKTSLQKMSISAIIPDFEFDLKIGVSGFSVKVDGSPTVKVKGTKFNAAAIRALSKARKGDMVTIFDVKASLTGNSGYYLKKVQPLTVELTN</sequence>
<dbReference type="Pfam" id="PF21601">
    <property type="entry name" value="GldM_2nd"/>
    <property type="match status" value="1"/>
</dbReference>
<feature type="domain" description="Gliding motility-associated protein GldM N-terminal" evidence="2">
    <location>
        <begin position="31"/>
        <end position="219"/>
    </location>
</feature>
<dbReference type="InterPro" id="IPR022719">
    <property type="entry name" value="Motility-assoc_prot_GldM_C"/>
</dbReference>
<evidence type="ECO:0000313" key="6">
    <source>
        <dbReference type="Proteomes" id="UP000270856"/>
    </source>
</evidence>
<dbReference type="NCBIfam" id="TIGR03517">
    <property type="entry name" value="GldM_gliding"/>
    <property type="match status" value="1"/>
</dbReference>
<dbReference type="OrthoDB" id="1490890at2"/>
<evidence type="ECO:0000259" key="2">
    <source>
        <dbReference type="Pfam" id="PF12081"/>
    </source>
</evidence>
<dbReference type="InterPro" id="IPR022720">
    <property type="entry name" value="Motility-assoc_prot_GldM_N"/>
</dbReference>
<protein>
    <submittedName>
        <fullName evidence="5">Gliding motility protein GldM</fullName>
    </submittedName>
</protein>
<dbReference type="Pfam" id="PF21602">
    <property type="entry name" value="GldM_3rd"/>
    <property type="match status" value="1"/>
</dbReference>
<feature type="domain" description="Gliding motility-associated protein GldM C-terminal" evidence="1">
    <location>
        <begin position="407"/>
        <end position="512"/>
    </location>
</feature>
<dbReference type="EMBL" id="RPFJ01000003">
    <property type="protein sequence ID" value="RPD99648.1"/>
    <property type="molecule type" value="Genomic_DNA"/>
</dbReference>
<dbReference type="AlphaFoldDB" id="A0A3N4NZK0"/>
<dbReference type="InterPro" id="IPR048406">
    <property type="entry name" value="GldM_Ig-like-2"/>
</dbReference>
<dbReference type="Proteomes" id="UP000270856">
    <property type="component" value="Unassembled WGS sequence"/>
</dbReference>
<evidence type="ECO:0000313" key="5">
    <source>
        <dbReference type="EMBL" id="RPD99648.1"/>
    </source>
</evidence>
<dbReference type="InterPro" id="IPR048405">
    <property type="entry name" value="GldM_Ig-like-1"/>
</dbReference>
<proteinExistence type="predicted"/>
<feature type="domain" description="Gliding motility-associated protein GldM second immunoglobulin-like" evidence="4">
    <location>
        <begin position="324"/>
        <end position="404"/>
    </location>
</feature>
<keyword evidence="6" id="KW-1185">Reference proteome</keyword>
<dbReference type="Pfam" id="PF12080">
    <property type="entry name" value="GldM_4th"/>
    <property type="match status" value="1"/>
</dbReference>
<evidence type="ECO:0000259" key="3">
    <source>
        <dbReference type="Pfam" id="PF21601"/>
    </source>
</evidence>
<organism evidence="5 6">
    <name type="scientific">Aureibaculum marinum</name>
    <dbReference type="NCBI Taxonomy" id="2487930"/>
    <lineage>
        <taxon>Bacteria</taxon>
        <taxon>Pseudomonadati</taxon>
        <taxon>Bacteroidota</taxon>
        <taxon>Flavobacteriia</taxon>
        <taxon>Flavobacteriales</taxon>
        <taxon>Flavobacteriaceae</taxon>
        <taxon>Aureibaculum</taxon>
    </lineage>
</organism>
<accession>A0A3N4NZK0</accession>
<evidence type="ECO:0000259" key="4">
    <source>
        <dbReference type="Pfam" id="PF21602"/>
    </source>
</evidence>
<dbReference type="Pfam" id="PF12081">
    <property type="entry name" value="GldM_1st"/>
    <property type="match status" value="1"/>
</dbReference>